<dbReference type="Pfam" id="PF02902">
    <property type="entry name" value="Peptidase_C48"/>
    <property type="match status" value="1"/>
</dbReference>
<dbReference type="GO" id="GO:0006508">
    <property type="term" value="P:proteolysis"/>
    <property type="evidence" value="ECO:0007669"/>
    <property type="project" value="UniProtKB-KW"/>
</dbReference>
<evidence type="ECO:0000256" key="2">
    <source>
        <dbReference type="ARBA" id="ARBA00022801"/>
    </source>
</evidence>
<dbReference type="EMBL" id="MN738866">
    <property type="protein sequence ID" value="QHT28950.1"/>
    <property type="molecule type" value="Genomic_DNA"/>
</dbReference>
<name>A0A6C0EKU6_9ZZZZ</name>
<evidence type="ECO:0000313" key="4">
    <source>
        <dbReference type="EMBL" id="QHT28950.1"/>
    </source>
</evidence>
<dbReference type="InterPro" id="IPR038765">
    <property type="entry name" value="Papain-like_cys_pep_sf"/>
</dbReference>
<sequence>MKDYCSPNTSDKISCFDNESLYNIANRFNKQYPGHQIEIPKKIDDTNREDFWRQLNVKINKATGCSTEKCWLKKDFVEPKYEENFKPKYPEEWLNNKNAWLSTYDINNVLKQYEKNSNYKYIGAIPIDFDKKLAIGMCVVNELCNLNLKNLYLSGIRYIGAVFNLDAHDQPGSHWVSLFINLTNGGIYYFDSYGSVPPKEVIVLMERVRSMGNELLKQNIIALDFFTDEHAIQEKYSSVSDREIMVNTKIHINSSTNIYLDDKLVDIENIVPISSGYVIKLKNKVENNVGILKQFSFHKLYNNIRFQYKGSECGVYSIYFQIESLKGKTFNEILDNIVDDDTINKQRDIYYRT</sequence>
<dbReference type="Gene3D" id="3.40.395.10">
    <property type="entry name" value="Adenoviral Proteinase, Chain A"/>
    <property type="match status" value="1"/>
</dbReference>
<dbReference type="InterPro" id="IPR003653">
    <property type="entry name" value="Peptidase_C48_C"/>
</dbReference>
<feature type="domain" description="Ubiquitin-like protease family profile" evidence="3">
    <location>
        <begin position="162"/>
        <end position="218"/>
    </location>
</feature>
<evidence type="ECO:0000259" key="3">
    <source>
        <dbReference type="Pfam" id="PF02902"/>
    </source>
</evidence>
<reference evidence="4" key="1">
    <citation type="journal article" date="2020" name="Nature">
        <title>Giant virus diversity and host interactions through global metagenomics.</title>
        <authorList>
            <person name="Schulz F."/>
            <person name="Roux S."/>
            <person name="Paez-Espino D."/>
            <person name="Jungbluth S."/>
            <person name="Walsh D.A."/>
            <person name="Denef V.J."/>
            <person name="McMahon K.D."/>
            <person name="Konstantinidis K.T."/>
            <person name="Eloe-Fadrosh E.A."/>
            <person name="Kyrpides N.C."/>
            <person name="Woyke T."/>
        </authorList>
    </citation>
    <scope>NUCLEOTIDE SEQUENCE</scope>
    <source>
        <strain evidence="4">GVMAG-M-3300001351-8</strain>
    </source>
</reference>
<accession>A0A6C0EKU6</accession>
<organism evidence="4">
    <name type="scientific">viral metagenome</name>
    <dbReference type="NCBI Taxonomy" id="1070528"/>
    <lineage>
        <taxon>unclassified sequences</taxon>
        <taxon>metagenomes</taxon>
        <taxon>organismal metagenomes</taxon>
    </lineage>
</organism>
<protein>
    <recommendedName>
        <fullName evidence="3">Ubiquitin-like protease family profile domain-containing protein</fullName>
    </recommendedName>
</protein>
<keyword evidence="2" id="KW-0378">Hydrolase</keyword>
<evidence type="ECO:0000256" key="1">
    <source>
        <dbReference type="ARBA" id="ARBA00022670"/>
    </source>
</evidence>
<dbReference type="SUPFAM" id="SSF54001">
    <property type="entry name" value="Cysteine proteinases"/>
    <property type="match status" value="1"/>
</dbReference>
<dbReference type="AlphaFoldDB" id="A0A6C0EKU6"/>
<dbReference type="GO" id="GO:0008234">
    <property type="term" value="F:cysteine-type peptidase activity"/>
    <property type="evidence" value="ECO:0007669"/>
    <property type="project" value="InterPro"/>
</dbReference>
<keyword evidence="1" id="KW-0645">Protease</keyword>
<proteinExistence type="predicted"/>